<keyword evidence="1" id="KW-0812">Transmembrane</keyword>
<keyword evidence="1" id="KW-0472">Membrane</keyword>
<dbReference type="AlphaFoldDB" id="A0A845A6K0"/>
<accession>A0A845A6K0</accession>
<keyword evidence="3" id="KW-1185">Reference proteome</keyword>
<reference evidence="2 3" key="1">
    <citation type="submission" date="2019-12" db="EMBL/GenBank/DDBJ databases">
        <title>Genomic-based taxomic classification of the family Erythrobacteraceae.</title>
        <authorList>
            <person name="Xu L."/>
        </authorList>
    </citation>
    <scope>NUCLEOTIDE SEQUENCE [LARGE SCALE GENOMIC DNA]</scope>
    <source>
        <strain evidence="2 3">DSM 18604</strain>
    </source>
</reference>
<feature type="transmembrane region" description="Helical" evidence="1">
    <location>
        <begin position="34"/>
        <end position="53"/>
    </location>
</feature>
<comment type="caution">
    <text evidence="2">The sequence shown here is derived from an EMBL/GenBank/DDBJ whole genome shotgun (WGS) entry which is preliminary data.</text>
</comment>
<evidence type="ECO:0000313" key="2">
    <source>
        <dbReference type="EMBL" id="MXP25177.1"/>
    </source>
</evidence>
<proteinExistence type="predicted"/>
<gene>
    <name evidence="2" type="ORF">GRI39_03850</name>
</gene>
<feature type="transmembrane region" description="Helical" evidence="1">
    <location>
        <begin position="6"/>
        <end position="22"/>
    </location>
</feature>
<evidence type="ECO:0000256" key="1">
    <source>
        <dbReference type="SAM" id="Phobius"/>
    </source>
</evidence>
<dbReference type="EMBL" id="WTYQ01000001">
    <property type="protein sequence ID" value="MXP25177.1"/>
    <property type="molecule type" value="Genomic_DNA"/>
</dbReference>
<dbReference type="RefSeq" id="WP_160738326.1">
    <property type="nucleotide sequence ID" value="NZ_WTYQ01000001.1"/>
</dbReference>
<evidence type="ECO:0000313" key="3">
    <source>
        <dbReference type="Proteomes" id="UP000460561"/>
    </source>
</evidence>
<name>A0A845A6K0_9SPHN</name>
<sequence length="54" mass="6042">MAGNWISIIWIIGSLILALSALRSHQINARKGVTWVLIWIAIFFVVAAFFNAID</sequence>
<dbReference type="Proteomes" id="UP000460561">
    <property type="component" value="Unassembled WGS sequence"/>
</dbReference>
<keyword evidence="1" id="KW-1133">Transmembrane helix</keyword>
<organism evidence="2 3">
    <name type="scientific">Altericroceibacterium indicum</name>
    <dbReference type="NCBI Taxonomy" id="374177"/>
    <lineage>
        <taxon>Bacteria</taxon>
        <taxon>Pseudomonadati</taxon>
        <taxon>Pseudomonadota</taxon>
        <taxon>Alphaproteobacteria</taxon>
        <taxon>Sphingomonadales</taxon>
        <taxon>Erythrobacteraceae</taxon>
        <taxon>Altericroceibacterium</taxon>
    </lineage>
</organism>
<protein>
    <submittedName>
        <fullName evidence="2">Uncharacterized protein</fullName>
    </submittedName>
</protein>